<feature type="domain" description="PAS" evidence="8">
    <location>
        <begin position="26"/>
        <end position="83"/>
    </location>
</feature>
<evidence type="ECO:0000256" key="4">
    <source>
        <dbReference type="PROSITE-ProRule" id="PRU00169"/>
    </source>
</evidence>
<dbReference type="InterPro" id="IPR003594">
    <property type="entry name" value="HATPase_dom"/>
</dbReference>
<evidence type="ECO:0000259" key="7">
    <source>
        <dbReference type="PROSITE" id="PS50110"/>
    </source>
</evidence>
<feature type="domain" description="Response regulatory" evidence="7">
    <location>
        <begin position="412"/>
        <end position="527"/>
    </location>
</feature>
<dbReference type="InterPro" id="IPR036097">
    <property type="entry name" value="HisK_dim/P_sf"/>
</dbReference>
<organism evidence="10 11">
    <name type="scientific">Steroidobacter flavus</name>
    <dbReference type="NCBI Taxonomy" id="1842136"/>
    <lineage>
        <taxon>Bacteria</taxon>
        <taxon>Pseudomonadati</taxon>
        <taxon>Pseudomonadota</taxon>
        <taxon>Gammaproteobacteria</taxon>
        <taxon>Steroidobacterales</taxon>
        <taxon>Steroidobacteraceae</taxon>
        <taxon>Steroidobacter</taxon>
    </lineage>
</organism>
<dbReference type="PANTHER" id="PTHR43065">
    <property type="entry name" value="SENSOR HISTIDINE KINASE"/>
    <property type="match status" value="1"/>
</dbReference>
<comment type="caution">
    <text evidence="10">The sequence shown here is derived from an EMBL/GenBank/DDBJ whole genome shotgun (WGS) entry which is preliminary data.</text>
</comment>
<dbReference type="EMBL" id="JBHSDU010000010">
    <property type="protein sequence ID" value="MFC4311840.1"/>
    <property type="molecule type" value="Genomic_DNA"/>
</dbReference>
<dbReference type="SMART" id="SM00448">
    <property type="entry name" value="REC"/>
    <property type="match status" value="1"/>
</dbReference>
<dbReference type="NCBIfam" id="TIGR00229">
    <property type="entry name" value="sensory_box"/>
    <property type="match status" value="1"/>
</dbReference>
<dbReference type="Gene3D" id="1.10.287.130">
    <property type="match status" value="1"/>
</dbReference>
<reference evidence="11" key="1">
    <citation type="journal article" date="2019" name="Int. J. Syst. Evol. Microbiol.">
        <title>The Global Catalogue of Microorganisms (GCM) 10K type strain sequencing project: providing services to taxonomists for standard genome sequencing and annotation.</title>
        <authorList>
            <consortium name="The Broad Institute Genomics Platform"/>
            <consortium name="The Broad Institute Genome Sequencing Center for Infectious Disease"/>
            <person name="Wu L."/>
            <person name="Ma J."/>
        </authorList>
    </citation>
    <scope>NUCLEOTIDE SEQUENCE [LARGE SCALE GENOMIC DNA]</scope>
    <source>
        <strain evidence="11">CGMCC 1.10759</strain>
    </source>
</reference>
<dbReference type="SMART" id="SM00387">
    <property type="entry name" value="HATPase_c"/>
    <property type="match status" value="1"/>
</dbReference>
<dbReference type="SMART" id="SM00388">
    <property type="entry name" value="HisKA"/>
    <property type="match status" value="1"/>
</dbReference>
<accession>A0ABV8SXF1</accession>
<dbReference type="InterPro" id="IPR004358">
    <property type="entry name" value="Sig_transdc_His_kin-like_C"/>
</dbReference>
<dbReference type="EC" id="2.7.13.3" evidence="2"/>
<dbReference type="PROSITE" id="PS50112">
    <property type="entry name" value="PAS"/>
    <property type="match status" value="1"/>
</dbReference>
<dbReference type="InterPro" id="IPR035965">
    <property type="entry name" value="PAS-like_dom_sf"/>
</dbReference>
<dbReference type="PROSITE" id="PS50110">
    <property type="entry name" value="RESPONSE_REGULATORY"/>
    <property type="match status" value="1"/>
</dbReference>
<dbReference type="InterPro" id="IPR001789">
    <property type="entry name" value="Sig_transdc_resp-reg_receiver"/>
</dbReference>
<keyword evidence="10" id="KW-0547">Nucleotide-binding</keyword>
<feature type="modified residue" description="4-aspartylphosphate" evidence="4">
    <location>
        <position position="462"/>
    </location>
</feature>
<evidence type="ECO:0000313" key="10">
    <source>
        <dbReference type="EMBL" id="MFC4311840.1"/>
    </source>
</evidence>
<evidence type="ECO:0000256" key="1">
    <source>
        <dbReference type="ARBA" id="ARBA00000085"/>
    </source>
</evidence>
<dbReference type="PANTHER" id="PTHR43065:SF49">
    <property type="entry name" value="HISTIDINE KINASE"/>
    <property type="match status" value="1"/>
</dbReference>
<dbReference type="InterPro" id="IPR003661">
    <property type="entry name" value="HisK_dim/P_dom"/>
</dbReference>
<dbReference type="PROSITE" id="PS50113">
    <property type="entry name" value="PAC"/>
    <property type="match status" value="1"/>
</dbReference>
<feature type="domain" description="PAC" evidence="9">
    <location>
        <begin position="101"/>
        <end position="153"/>
    </location>
</feature>
<keyword evidence="10" id="KW-0067">ATP-binding</keyword>
<proteinExistence type="predicted"/>
<dbReference type="Gene3D" id="3.30.565.10">
    <property type="entry name" value="Histidine kinase-like ATPase, C-terminal domain"/>
    <property type="match status" value="1"/>
</dbReference>
<evidence type="ECO:0000256" key="5">
    <source>
        <dbReference type="SAM" id="MobiDB-lite"/>
    </source>
</evidence>
<comment type="catalytic activity">
    <reaction evidence="1">
        <text>ATP + protein L-histidine = ADP + protein N-phospho-L-histidine.</text>
        <dbReference type="EC" id="2.7.13.3"/>
    </reaction>
</comment>
<dbReference type="Pfam" id="PF00512">
    <property type="entry name" value="HisKA"/>
    <property type="match status" value="1"/>
</dbReference>
<dbReference type="SUPFAM" id="SSF52172">
    <property type="entry name" value="CheY-like"/>
    <property type="match status" value="1"/>
</dbReference>
<dbReference type="Pfam" id="PF00072">
    <property type="entry name" value="Response_reg"/>
    <property type="match status" value="1"/>
</dbReference>
<dbReference type="InterPro" id="IPR005467">
    <property type="entry name" value="His_kinase_dom"/>
</dbReference>
<dbReference type="Gene3D" id="3.30.450.20">
    <property type="entry name" value="PAS domain"/>
    <property type="match status" value="1"/>
</dbReference>
<dbReference type="SUPFAM" id="SSF47384">
    <property type="entry name" value="Homodimeric domain of signal transducing histidine kinase"/>
    <property type="match status" value="1"/>
</dbReference>
<dbReference type="PROSITE" id="PS50109">
    <property type="entry name" value="HIS_KIN"/>
    <property type="match status" value="1"/>
</dbReference>
<sequence>MTRKRGGPAGGGPESSTPMIASLDSSGQHVARLIEGIRDCAIYMLDPAGMVVSWNPGAERIKGYVAEEIVGRSFSEFYTPEDRANGLPARALATAAATGKFEGEGWRVRKDGTKFWAIVLIDALRGPSGELLGFAKVTRDMTERRLMQEQLHQSQKMEAIGQLTGGVAHDFNNLLTVMLGNLDTLSQILPADQPRWQRCVDQALRAGERAASLTQQLLAFARRQPLKPKPVDINRSLQAWTEMVRRTLPESINVRRIEDTTVGMAEVDPNQLESALLNLAVNARDAMAGAGTLTIETATAHISDNEVRLLPDLKPGTYVLICITDTGSGMTQEVMDRAFDPFFTTKPMGQGTGLGLSQVFGFVKQSGGHIKLYSRPGHGTTVKIYLPQLQDAEVSPAARRQPSPGSRTREETILVVEDNDAVRSFTTDTLRDFGFSVIEAVDASEALKILDRDRSVDLLFTDIGLPGLNGRELAATVQRRYPRVRLLFTSGYAQMPSPTMTSAVMEIPLLSKPFTRAQLYERICQSLDS</sequence>
<feature type="region of interest" description="Disordered" evidence="5">
    <location>
        <begin position="1"/>
        <end position="21"/>
    </location>
</feature>
<name>A0ABV8SXF1_9GAMM</name>
<dbReference type="SUPFAM" id="SSF55874">
    <property type="entry name" value="ATPase domain of HSP90 chaperone/DNA topoisomerase II/histidine kinase"/>
    <property type="match status" value="1"/>
</dbReference>
<dbReference type="SUPFAM" id="SSF55785">
    <property type="entry name" value="PYP-like sensor domain (PAS domain)"/>
    <property type="match status" value="1"/>
</dbReference>
<dbReference type="Pfam" id="PF13426">
    <property type="entry name" value="PAS_9"/>
    <property type="match status" value="1"/>
</dbReference>
<dbReference type="PRINTS" id="PR00344">
    <property type="entry name" value="BCTRLSENSOR"/>
</dbReference>
<evidence type="ECO:0000313" key="11">
    <source>
        <dbReference type="Proteomes" id="UP001595904"/>
    </source>
</evidence>
<protein>
    <recommendedName>
        <fullName evidence="2">histidine kinase</fullName>
        <ecNumber evidence="2">2.7.13.3</ecNumber>
    </recommendedName>
</protein>
<evidence type="ECO:0000259" key="6">
    <source>
        <dbReference type="PROSITE" id="PS50109"/>
    </source>
</evidence>
<evidence type="ECO:0000259" key="8">
    <source>
        <dbReference type="PROSITE" id="PS50112"/>
    </source>
</evidence>
<dbReference type="Gene3D" id="3.40.50.2300">
    <property type="match status" value="1"/>
</dbReference>
<dbReference type="InterPro" id="IPR011006">
    <property type="entry name" value="CheY-like_superfamily"/>
</dbReference>
<keyword evidence="3 4" id="KW-0597">Phosphoprotein</keyword>
<dbReference type="InterPro" id="IPR000014">
    <property type="entry name" value="PAS"/>
</dbReference>
<dbReference type="CDD" id="cd00082">
    <property type="entry name" value="HisKA"/>
    <property type="match status" value="1"/>
</dbReference>
<dbReference type="InterPro" id="IPR000700">
    <property type="entry name" value="PAS-assoc_C"/>
</dbReference>
<evidence type="ECO:0000256" key="3">
    <source>
        <dbReference type="ARBA" id="ARBA00022553"/>
    </source>
</evidence>
<keyword evidence="11" id="KW-1185">Reference proteome</keyword>
<dbReference type="Proteomes" id="UP001595904">
    <property type="component" value="Unassembled WGS sequence"/>
</dbReference>
<evidence type="ECO:0000256" key="2">
    <source>
        <dbReference type="ARBA" id="ARBA00012438"/>
    </source>
</evidence>
<dbReference type="InterPro" id="IPR036890">
    <property type="entry name" value="HATPase_C_sf"/>
</dbReference>
<dbReference type="CDD" id="cd00130">
    <property type="entry name" value="PAS"/>
    <property type="match status" value="1"/>
</dbReference>
<dbReference type="Pfam" id="PF02518">
    <property type="entry name" value="HATPase_c"/>
    <property type="match status" value="1"/>
</dbReference>
<evidence type="ECO:0000259" key="9">
    <source>
        <dbReference type="PROSITE" id="PS50113"/>
    </source>
</evidence>
<feature type="domain" description="Histidine kinase" evidence="6">
    <location>
        <begin position="166"/>
        <end position="390"/>
    </location>
</feature>
<gene>
    <name evidence="10" type="ORF">ACFPN2_22335</name>
</gene>
<dbReference type="GO" id="GO:0005524">
    <property type="term" value="F:ATP binding"/>
    <property type="evidence" value="ECO:0007669"/>
    <property type="project" value="UniProtKB-KW"/>
</dbReference>